<keyword evidence="4 10" id="KW-0548">Nucleotidyltransferase</keyword>
<dbReference type="CDD" id="cd02508">
    <property type="entry name" value="ADP_Glucose_PP"/>
    <property type="match status" value="1"/>
</dbReference>
<evidence type="ECO:0000256" key="6">
    <source>
        <dbReference type="ARBA" id="ARBA00022840"/>
    </source>
</evidence>
<dbReference type="InterPro" id="IPR011004">
    <property type="entry name" value="Trimer_LpxA-like_sf"/>
</dbReference>
<evidence type="ECO:0000313" key="10">
    <source>
        <dbReference type="EMBL" id="NNJ27464.1"/>
    </source>
</evidence>
<dbReference type="NCBIfam" id="TIGR02091">
    <property type="entry name" value="glgC"/>
    <property type="match status" value="1"/>
</dbReference>
<gene>
    <name evidence="10" type="primary">glgC_1</name>
    <name evidence="10" type="ORF">LzC2_35690</name>
</gene>
<evidence type="ECO:0000256" key="5">
    <source>
        <dbReference type="ARBA" id="ARBA00022741"/>
    </source>
</evidence>
<dbReference type="CDD" id="cd04651">
    <property type="entry name" value="LbH_G1P_AT_C"/>
    <property type="match status" value="1"/>
</dbReference>
<dbReference type="Proteomes" id="UP000609651">
    <property type="component" value="Unassembled WGS sequence"/>
</dbReference>
<dbReference type="PROSITE" id="PS00808">
    <property type="entry name" value="ADP_GLC_PYROPHOSPH_1"/>
    <property type="match status" value="1"/>
</dbReference>
<proteinExistence type="inferred from homology"/>
<keyword evidence="11" id="KW-1185">Reference proteome</keyword>
<evidence type="ECO:0000256" key="3">
    <source>
        <dbReference type="ARBA" id="ARBA00022679"/>
    </source>
</evidence>
<dbReference type="EC" id="2.7.7.27" evidence="8"/>
<keyword evidence="2" id="KW-0321">Glycogen metabolism</keyword>
<dbReference type="Gene3D" id="3.90.550.10">
    <property type="entry name" value="Spore Coat Polysaccharide Biosynthesis Protein SpsA, Chain A"/>
    <property type="match status" value="1"/>
</dbReference>
<dbReference type="PANTHER" id="PTHR43523">
    <property type="entry name" value="GLUCOSE-1-PHOSPHATE ADENYLYLTRANSFERASE-RELATED"/>
    <property type="match status" value="1"/>
</dbReference>
<dbReference type="InterPro" id="IPR005835">
    <property type="entry name" value="NTP_transferase_dom"/>
</dbReference>
<dbReference type="RefSeq" id="WP_171189376.1">
    <property type="nucleotide sequence ID" value="NZ_WTPX01000156.1"/>
</dbReference>
<dbReference type="InterPro" id="IPR011831">
    <property type="entry name" value="ADP-Glc_PPase"/>
</dbReference>
<name>A0ABX1VH88_9PLAN</name>
<keyword evidence="5" id="KW-0547">Nucleotide-binding</keyword>
<reference evidence="10 11" key="1">
    <citation type="journal article" date="2020" name="Syst. Appl. Microbiol.">
        <title>Alienimonas chondri sp. nov., a novel planctomycete isolated from the biofilm of the red alga Chondrus crispus.</title>
        <authorList>
            <person name="Vitorino I."/>
            <person name="Albuquerque L."/>
            <person name="Wiegand S."/>
            <person name="Kallscheuer N."/>
            <person name="da Costa M.S."/>
            <person name="Lobo-da-Cunha A."/>
            <person name="Jogler C."/>
            <person name="Lage O.M."/>
        </authorList>
    </citation>
    <scope>NUCLEOTIDE SEQUENCE [LARGE SCALE GENOMIC DNA]</scope>
    <source>
        <strain evidence="10 11">LzC2</strain>
    </source>
</reference>
<comment type="similarity">
    <text evidence="1">Belongs to the bacterial/plant glucose-1-phosphate adenylyltransferase family.</text>
</comment>
<dbReference type="Pfam" id="PF25247">
    <property type="entry name" value="LbH_GLGC"/>
    <property type="match status" value="1"/>
</dbReference>
<sequence>MARSSLISLILGGGKGTRLFPLTQLRSKPAVPLAGKFRLIDIPISNCLNSGLEQIYLLTQFNSVSLHRHIRESYKFDRFGGGFVEILAAQQSQDEAEHDWYQGTADAVRKNLRYIEQHGVEHVLILSGDQLYRMNYAKMLATHKKNKADVTIGALPVTREQAKGFGIMTLNDGGRVTDFTEKPQTEEAIDAVRTDPAWMDARGIKSNGRDCLGSMGIYLFDRDVLVDLLKADDAEDFGKEVFPRAINSQHVQAHLFDGYWEDIGTIRSFYEANLQLAGQNPPFDFADAAAPIYTQSRYLPSSRIGGGKITGSLISDGCIIGENCTIENSVLGLRSYIGDGVTIRDSVVMGADFYQEAHHREGDFSVGRPPVGVGDGSTISHAIVDKNCRIGRNIDFVAPPAPAGAHHAPDADHDWGVLRDGILVLPKNTELPDGWSM</sequence>
<accession>A0ABX1VH88</accession>
<keyword evidence="7" id="KW-0119">Carbohydrate metabolism</keyword>
<dbReference type="SUPFAM" id="SSF53448">
    <property type="entry name" value="Nucleotide-diphospho-sugar transferases"/>
    <property type="match status" value="1"/>
</dbReference>
<feature type="domain" description="Nucleotidyl transferase" evidence="9">
    <location>
        <begin position="8"/>
        <end position="277"/>
    </location>
</feature>
<dbReference type="Pfam" id="PF00483">
    <property type="entry name" value="NTP_transferase"/>
    <property type="match status" value="1"/>
</dbReference>
<dbReference type="InterPro" id="IPR029044">
    <property type="entry name" value="Nucleotide-diphossugar_trans"/>
</dbReference>
<evidence type="ECO:0000313" key="11">
    <source>
        <dbReference type="Proteomes" id="UP000609651"/>
    </source>
</evidence>
<dbReference type="GO" id="GO:0008878">
    <property type="term" value="F:glucose-1-phosphate adenylyltransferase activity"/>
    <property type="evidence" value="ECO:0007669"/>
    <property type="project" value="UniProtKB-EC"/>
</dbReference>
<evidence type="ECO:0000256" key="8">
    <source>
        <dbReference type="NCBIfam" id="TIGR02091"/>
    </source>
</evidence>
<evidence type="ECO:0000256" key="1">
    <source>
        <dbReference type="ARBA" id="ARBA00010443"/>
    </source>
</evidence>
<dbReference type="NCBIfam" id="NF002772">
    <property type="entry name" value="PRK02862.1"/>
    <property type="match status" value="1"/>
</dbReference>
<dbReference type="Gene3D" id="2.160.10.10">
    <property type="entry name" value="Hexapeptide repeat proteins"/>
    <property type="match status" value="1"/>
</dbReference>
<dbReference type="SUPFAM" id="SSF51161">
    <property type="entry name" value="Trimeric LpxA-like enzymes"/>
    <property type="match status" value="1"/>
</dbReference>
<dbReference type="PROSITE" id="PS00809">
    <property type="entry name" value="ADP_GLC_PYROPHOSPH_2"/>
    <property type="match status" value="1"/>
</dbReference>
<evidence type="ECO:0000259" key="9">
    <source>
        <dbReference type="Pfam" id="PF00483"/>
    </source>
</evidence>
<dbReference type="InterPro" id="IPR005836">
    <property type="entry name" value="ADP_Glu_pyroP_CS"/>
</dbReference>
<evidence type="ECO:0000256" key="4">
    <source>
        <dbReference type="ARBA" id="ARBA00022695"/>
    </source>
</evidence>
<organism evidence="10 11">
    <name type="scientific">Alienimonas chondri</name>
    <dbReference type="NCBI Taxonomy" id="2681879"/>
    <lineage>
        <taxon>Bacteria</taxon>
        <taxon>Pseudomonadati</taxon>
        <taxon>Planctomycetota</taxon>
        <taxon>Planctomycetia</taxon>
        <taxon>Planctomycetales</taxon>
        <taxon>Planctomycetaceae</taxon>
        <taxon>Alienimonas</taxon>
    </lineage>
</organism>
<evidence type="ECO:0000256" key="2">
    <source>
        <dbReference type="ARBA" id="ARBA00022600"/>
    </source>
</evidence>
<protein>
    <recommendedName>
        <fullName evidence="8">Glucose-1-phosphate adenylyltransferase</fullName>
        <ecNumber evidence="8">2.7.7.27</ecNumber>
    </recommendedName>
</protein>
<keyword evidence="3 10" id="KW-0808">Transferase</keyword>
<dbReference type="PANTHER" id="PTHR43523:SF12">
    <property type="entry name" value="GLUCOSE-1-PHOSPHATE ADENYLYLTRANSFERASE LARGE SUBUNIT 1, CHLOROPLASTIC-RELATED"/>
    <property type="match status" value="1"/>
</dbReference>
<keyword evidence="6" id="KW-0067">ATP-binding</keyword>
<comment type="caution">
    <text evidence="10">The sequence shown here is derived from an EMBL/GenBank/DDBJ whole genome shotgun (WGS) entry which is preliminary data.</text>
</comment>
<evidence type="ECO:0000256" key="7">
    <source>
        <dbReference type="ARBA" id="ARBA00023277"/>
    </source>
</evidence>
<dbReference type="EMBL" id="WTPX01000156">
    <property type="protein sequence ID" value="NNJ27464.1"/>
    <property type="molecule type" value="Genomic_DNA"/>
</dbReference>